<sequence>MVHARRNEDPILLPWERQAELPGIGRGEAGAISGAAGAVVLAALQEGDAGRGDCAFVVEGVGVARVLQGLLPVACRVAVGLGSAVEGAAVVAGLVGVDVAIAAAGLVGGVAQRALCGAIAVRIAVVPSIITLLGAVAADVRVAAAAVLFVLAVCGAVAIWCAVQAAVVALFWIFGDAVAAAAIDPGAVGVAPAPGLAVVGAVVALLIVVENAVTAVAITLVTRMMDGSVATVKKRAAILVDLEYRRTCRQEDGKRVIEWFGLSTRWLRDMV</sequence>
<evidence type="ECO:0000256" key="1">
    <source>
        <dbReference type="SAM" id="Phobius"/>
    </source>
</evidence>
<feature type="transmembrane region" description="Helical" evidence="1">
    <location>
        <begin position="197"/>
        <end position="221"/>
    </location>
</feature>
<accession>A0A9P8L3G4</accession>
<keyword evidence="1" id="KW-0472">Membrane</keyword>
<protein>
    <submittedName>
        <fullName evidence="2">Uncharacterized protein</fullName>
    </submittedName>
</protein>
<dbReference type="Proteomes" id="UP000698800">
    <property type="component" value="Unassembled WGS sequence"/>
</dbReference>
<organism evidence="2 3">
    <name type="scientific">Glutinoglossum americanum</name>
    <dbReference type="NCBI Taxonomy" id="1670608"/>
    <lineage>
        <taxon>Eukaryota</taxon>
        <taxon>Fungi</taxon>
        <taxon>Dikarya</taxon>
        <taxon>Ascomycota</taxon>
        <taxon>Pezizomycotina</taxon>
        <taxon>Geoglossomycetes</taxon>
        <taxon>Geoglossales</taxon>
        <taxon>Geoglossaceae</taxon>
        <taxon>Glutinoglossum</taxon>
    </lineage>
</organism>
<keyword evidence="3" id="KW-1185">Reference proteome</keyword>
<evidence type="ECO:0000313" key="2">
    <source>
        <dbReference type="EMBL" id="KAH0538529.1"/>
    </source>
</evidence>
<feature type="transmembrane region" description="Helical" evidence="1">
    <location>
        <begin position="142"/>
        <end position="163"/>
    </location>
</feature>
<keyword evidence="1" id="KW-1133">Transmembrane helix</keyword>
<evidence type="ECO:0000313" key="3">
    <source>
        <dbReference type="Proteomes" id="UP000698800"/>
    </source>
</evidence>
<feature type="transmembrane region" description="Helical" evidence="1">
    <location>
        <begin position="170"/>
        <end position="191"/>
    </location>
</feature>
<comment type="caution">
    <text evidence="2">The sequence shown here is derived from an EMBL/GenBank/DDBJ whole genome shotgun (WGS) entry which is preliminary data.</text>
</comment>
<proteinExistence type="predicted"/>
<name>A0A9P8L3G4_9PEZI</name>
<keyword evidence="1" id="KW-0812">Transmembrane</keyword>
<feature type="transmembrane region" description="Helical" evidence="1">
    <location>
        <begin position="114"/>
        <end position="136"/>
    </location>
</feature>
<gene>
    <name evidence="2" type="ORF">FGG08_004862</name>
</gene>
<reference evidence="2" key="1">
    <citation type="submission" date="2021-03" db="EMBL/GenBank/DDBJ databases">
        <title>Comparative genomics and phylogenomic investigation of the class Geoglossomycetes provide insights into ecological specialization and systematics.</title>
        <authorList>
            <person name="Melie T."/>
            <person name="Pirro S."/>
            <person name="Miller A.N."/>
            <person name="Quandt A."/>
        </authorList>
    </citation>
    <scope>NUCLEOTIDE SEQUENCE</scope>
    <source>
        <strain evidence="2">GBOQ0MN5Z8</strain>
    </source>
</reference>
<dbReference type="AlphaFoldDB" id="A0A9P8L3G4"/>
<dbReference type="EMBL" id="JAGHQL010000105">
    <property type="protein sequence ID" value="KAH0538529.1"/>
    <property type="molecule type" value="Genomic_DNA"/>
</dbReference>
<feature type="transmembrane region" description="Helical" evidence="1">
    <location>
        <begin position="87"/>
        <end position="107"/>
    </location>
</feature>